<dbReference type="SMART" id="SM00248">
    <property type="entry name" value="ANK"/>
    <property type="match status" value="6"/>
</dbReference>
<dbReference type="GO" id="GO:0085020">
    <property type="term" value="P:protein K6-linked ubiquitination"/>
    <property type="evidence" value="ECO:0007669"/>
    <property type="project" value="TreeGrafter"/>
</dbReference>
<dbReference type="Pfam" id="PF00023">
    <property type="entry name" value="Ank"/>
    <property type="match status" value="1"/>
</dbReference>
<evidence type="ECO:0000256" key="1">
    <source>
        <dbReference type="ARBA" id="ARBA00022737"/>
    </source>
</evidence>
<evidence type="ECO:0000256" key="3">
    <source>
        <dbReference type="PROSITE-ProRule" id="PRU00023"/>
    </source>
</evidence>
<dbReference type="Gene3D" id="1.25.40.20">
    <property type="entry name" value="Ankyrin repeat-containing domain"/>
    <property type="match status" value="2"/>
</dbReference>
<dbReference type="GO" id="GO:0004842">
    <property type="term" value="F:ubiquitin-protein transferase activity"/>
    <property type="evidence" value="ECO:0007669"/>
    <property type="project" value="TreeGrafter"/>
</dbReference>
<accession>D3FBE7</accession>
<name>D3FBE7_CONWI</name>
<dbReference type="EMBL" id="CP001854">
    <property type="protein sequence ID" value="ADB49316.1"/>
    <property type="molecule type" value="Genomic_DNA"/>
</dbReference>
<keyword evidence="6" id="KW-1185">Reference proteome</keyword>
<gene>
    <name evidence="5" type="ordered locus">Cwoe_0883</name>
</gene>
<dbReference type="OrthoDB" id="928522at2"/>
<organism evidence="5 6">
    <name type="scientific">Conexibacter woesei (strain DSM 14684 / CCUG 47730 / CIP 108061 / JCM 11494 / NBRC 100937 / ID131577)</name>
    <dbReference type="NCBI Taxonomy" id="469383"/>
    <lineage>
        <taxon>Bacteria</taxon>
        <taxon>Bacillati</taxon>
        <taxon>Actinomycetota</taxon>
        <taxon>Thermoleophilia</taxon>
        <taxon>Solirubrobacterales</taxon>
        <taxon>Conexibacteraceae</taxon>
        <taxon>Conexibacter</taxon>
    </lineage>
</organism>
<dbReference type="HOGENOM" id="CLU_610998_0_0_11"/>
<feature type="region of interest" description="Disordered" evidence="4">
    <location>
        <begin position="37"/>
        <end position="69"/>
    </location>
</feature>
<feature type="repeat" description="ANK" evidence="3">
    <location>
        <begin position="432"/>
        <end position="464"/>
    </location>
</feature>
<reference evidence="5 6" key="1">
    <citation type="journal article" date="2010" name="Stand. Genomic Sci.">
        <title>Complete genome sequence of Conexibacter woesei type strain (ID131577).</title>
        <authorList>
            <person name="Pukall R."/>
            <person name="Lapidus A."/>
            <person name="Glavina Del Rio T."/>
            <person name="Copeland A."/>
            <person name="Tice H."/>
            <person name="Cheng J.-F."/>
            <person name="Lucas S."/>
            <person name="Chen F."/>
            <person name="Nolan M."/>
            <person name="Bruce D."/>
            <person name="Goodwin L."/>
            <person name="Pitluck S."/>
            <person name="Mavromatis K."/>
            <person name="Ivanova N."/>
            <person name="Ovchinnikova G."/>
            <person name="Pati A."/>
            <person name="Chen A."/>
            <person name="Palaniappan K."/>
            <person name="Land M."/>
            <person name="Hauser L."/>
            <person name="Chang Y.-J."/>
            <person name="Jeffries C.D."/>
            <person name="Chain P."/>
            <person name="Meincke L."/>
            <person name="Sims D."/>
            <person name="Brettin T."/>
            <person name="Detter J.C."/>
            <person name="Rohde M."/>
            <person name="Goeker M."/>
            <person name="Bristow J."/>
            <person name="Eisen J.A."/>
            <person name="Markowitz V."/>
            <person name="Kyrpides N.C."/>
            <person name="Klenk H.-P."/>
            <person name="Hugenholtz P."/>
        </authorList>
    </citation>
    <scope>NUCLEOTIDE SEQUENCE [LARGE SCALE GENOMIC DNA]</scope>
    <source>
        <strain evidence="6">DSM 14684 / CIP 108061 / JCM 11494 / NBRC 100937 / ID131577</strain>
    </source>
</reference>
<dbReference type="AlphaFoldDB" id="D3FBE7"/>
<dbReference type="Pfam" id="PF12796">
    <property type="entry name" value="Ank_2"/>
    <property type="match status" value="2"/>
</dbReference>
<feature type="repeat" description="ANK" evidence="3">
    <location>
        <begin position="392"/>
        <end position="424"/>
    </location>
</feature>
<evidence type="ECO:0000313" key="5">
    <source>
        <dbReference type="EMBL" id="ADB49316.1"/>
    </source>
</evidence>
<feature type="repeat" description="ANK" evidence="3">
    <location>
        <begin position="245"/>
        <end position="277"/>
    </location>
</feature>
<dbReference type="InterPro" id="IPR002110">
    <property type="entry name" value="Ankyrin_rpt"/>
</dbReference>
<dbReference type="PANTHER" id="PTHR24171">
    <property type="entry name" value="ANKYRIN REPEAT DOMAIN-CONTAINING PROTEIN 39-RELATED"/>
    <property type="match status" value="1"/>
</dbReference>
<evidence type="ECO:0000313" key="6">
    <source>
        <dbReference type="Proteomes" id="UP000008229"/>
    </source>
</evidence>
<dbReference type="Proteomes" id="UP000008229">
    <property type="component" value="Chromosome"/>
</dbReference>
<reference evidence="6" key="2">
    <citation type="submission" date="2010-01" db="EMBL/GenBank/DDBJ databases">
        <title>The complete genome of Conexibacter woesei DSM 14684.</title>
        <authorList>
            <consortium name="US DOE Joint Genome Institute (JGI-PGF)"/>
            <person name="Lucas S."/>
            <person name="Copeland A."/>
            <person name="Lapidus A."/>
            <person name="Glavina del Rio T."/>
            <person name="Dalin E."/>
            <person name="Tice H."/>
            <person name="Bruce D."/>
            <person name="Goodwin L."/>
            <person name="Pitluck S."/>
            <person name="Kyrpides N."/>
            <person name="Mavromatis K."/>
            <person name="Ivanova N."/>
            <person name="Mikhailova N."/>
            <person name="Chertkov O."/>
            <person name="Brettin T."/>
            <person name="Detter J.C."/>
            <person name="Han C."/>
            <person name="Larimer F."/>
            <person name="Land M."/>
            <person name="Hauser L."/>
            <person name="Markowitz V."/>
            <person name="Cheng J.-F."/>
            <person name="Hugenholtz P."/>
            <person name="Woyke T."/>
            <person name="Wu D."/>
            <person name="Pukall R."/>
            <person name="Steenblock K."/>
            <person name="Schneider S."/>
            <person name="Klenk H.-P."/>
            <person name="Eisen J.A."/>
        </authorList>
    </citation>
    <scope>NUCLEOTIDE SEQUENCE [LARGE SCALE GENOMIC DNA]</scope>
    <source>
        <strain evidence="6">DSM 14684 / CIP 108061 / JCM 11494 / NBRC 100937 / ID131577</strain>
    </source>
</reference>
<dbReference type="InterPro" id="IPR036770">
    <property type="entry name" value="Ankyrin_rpt-contain_sf"/>
</dbReference>
<evidence type="ECO:0000256" key="2">
    <source>
        <dbReference type="ARBA" id="ARBA00023043"/>
    </source>
</evidence>
<feature type="compositionally biased region" description="Low complexity" evidence="4">
    <location>
        <begin position="54"/>
        <end position="69"/>
    </location>
</feature>
<feature type="repeat" description="ANK" evidence="3">
    <location>
        <begin position="212"/>
        <end position="244"/>
    </location>
</feature>
<evidence type="ECO:0000256" key="4">
    <source>
        <dbReference type="SAM" id="MobiDB-lite"/>
    </source>
</evidence>
<proteinExistence type="predicted"/>
<keyword evidence="1" id="KW-0677">Repeat</keyword>
<sequence>MSNSLPAAPSLEQLRKQAKELLRACRRGDADAAARIATVADRGAPPRPAALGDRGASSGPAAPAGRGAAPKLADAQLAIAREHGFASWPRLRSYVERVGAHGPGLQHAFRDDPGYYEERASGLLASALDGTPGAVAAFARDGAPLTPAGARAVVAREHGFDGWAALRDHVTTLRDGGEPFARAYRAVEAHDPVELRAQLDRFPDLAGARGTNGNDLLGMATATGDERLVALLLARGADPAAANAHGWTVLHQAAYVGSPALAQRLLDAGAPLAVAARGTGGTPLVVALFWGHAETADLLAGHGFAPGNLRVAAGLGRLDLVDALLPADAAPLAAAGAQRGFYRPHGGFPAWRPSADPHEVVDEALAWAARSGRLDALDLLVARGARVDADVYRGSALAWAAANGHADAIERLVALGADPNARTTFGGPEHGDGATALHLAAQYGRLDAIRALLRVGADPSIRDRLHDQPAAGWAEFAEQWAAAELLRERTHDAE</sequence>
<dbReference type="RefSeq" id="WP_012932369.1">
    <property type="nucleotide sequence ID" value="NC_013739.1"/>
</dbReference>
<dbReference type="KEGG" id="cwo:Cwoe_0883"/>
<dbReference type="SUPFAM" id="SSF48403">
    <property type="entry name" value="Ankyrin repeat"/>
    <property type="match status" value="1"/>
</dbReference>
<dbReference type="STRING" id="469383.Cwoe_0883"/>
<dbReference type="eggNOG" id="COG0666">
    <property type="taxonomic scope" value="Bacteria"/>
</dbReference>
<dbReference type="PROSITE" id="PS50297">
    <property type="entry name" value="ANK_REP_REGION"/>
    <property type="match status" value="2"/>
</dbReference>
<keyword evidence="2 3" id="KW-0040">ANK repeat</keyword>
<protein>
    <submittedName>
        <fullName evidence="5">Ankyrin</fullName>
    </submittedName>
</protein>
<dbReference type="PANTHER" id="PTHR24171:SF8">
    <property type="entry name" value="BRCA1-ASSOCIATED RING DOMAIN PROTEIN 1"/>
    <property type="match status" value="1"/>
</dbReference>
<dbReference type="PROSITE" id="PS50088">
    <property type="entry name" value="ANK_REPEAT"/>
    <property type="match status" value="4"/>
</dbReference>